<dbReference type="AlphaFoldDB" id="A0A2H0CHP8"/>
<dbReference type="CDD" id="cd00473">
    <property type="entry name" value="bS6"/>
    <property type="match status" value="1"/>
</dbReference>
<comment type="similarity">
    <text evidence="1 3">Belongs to the bacterial ribosomal protein bS6 family.</text>
</comment>
<dbReference type="GO" id="GO:0003735">
    <property type="term" value="F:structural constituent of ribosome"/>
    <property type="evidence" value="ECO:0007669"/>
    <property type="project" value="InterPro"/>
</dbReference>
<evidence type="ECO:0000256" key="2">
    <source>
        <dbReference type="ARBA" id="ARBA00035294"/>
    </source>
</evidence>
<dbReference type="HAMAP" id="MF_00360">
    <property type="entry name" value="Ribosomal_bS6"/>
    <property type="match status" value="1"/>
</dbReference>
<proteinExistence type="inferred from homology"/>
<keyword evidence="3" id="KW-0694">RNA-binding</keyword>
<dbReference type="InterPro" id="IPR014717">
    <property type="entry name" value="Transl_elong_EF1B/ribsomal_bS6"/>
</dbReference>
<dbReference type="GO" id="GO:0005840">
    <property type="term" value="C:ribosome"/>
    <property type="evidence" value="ECO:0007669"/>
    <property type="project" value="UniProtKB-KW"/>
</dbReference>
<dbReference type="SUPFAM" id="SSF54995">
    <property type="entry name" value="Ribosomal protein S6"/>
    <property type="match status" value="1"/>
</dbReference>
<gene>
    <name evidence="3" type="primary">rpsF</name>
    <name evidence="4" type="ORF">COW91_02385</name>
</gene>
<evidence type="ECO:0000313" key="4">
    <source>
        <dbReference type="EMBL" id="PIP68898.1"/>
    </source>
</evidence>
<dbReference type="GO" id="GO:0019843">
    <property type="term" value="F:rRNA binding"/>
    <property type="evidence" value="ECO:0007669"/>
    <property type="project" value="UniProtKB-UniRule"/>
</dbReference>
<evidence type="ECO:0000313" key="5">
    <source>
        <dbReference type="Proteomes" id="UP000229176"/>
    </source>
</evidence>
<dbReference type="InterPro" id="IPR020814">
    <property type="entry name" value="Ribosomal_S6_plastid/chlpt"/>
</dbReference>
<sequence length="162" mass="18614">MENNSEDLGIEPRIYEVGYLLSPSISLEEMPVIYSKLKDLVVSLGGEIISDEMPKMITLAYTMYKVTQNVRNKFDTAYFGWVKFGMSADKIGELKKKLDIDSNFIRFLILKTVKENTIATKRFIHRDSRRKMPILKKEGENTASLPIDKEEIDKEIEAMVAI</sequence>
<comment type="caution">
    <text evidence="4">The sequence shown here is derived from an EMBL/GenBank/DDBJ whole genome shotgun (WGS) entry which is preliminary data.</text>
</comment>
<evidence type="ECO:0000256" key="1">
    <source>
        <dbReference type="ARBA" id="ARBA00009512"/>
    </source>
</evidence>
<evidence type="ECO:0000256" key="3">
    <source>
        <dbReference type="HAMAP-Rule" id="MF_00360"/>
    </source>
</evidence>
<protein>
    <recommendedName>
        <fullName evidence="2 3">Small ribosomal subunit protein bS6</fullName>
    </recommendedName>
</protein>
<dbReference type="Gene3D" id="3.30.70.60">
    <property type="match status" value="1"/>
</dbReference>
<dbReference type="Proteomes" id="UP000229176">
    <property type="component" value="Unassembled WGS sequence"/>
</dbReference>
<accession>A0A2H0CHP8</accession>
<dbReference type="GO" id="GO:0006412">
    <property type="term" value="P:translation"/>
    <property type="evidence" value="ECO:0007669"/>
    <property type="project" value="UniProtKB-UniRule"/>
</dbReference>
<keyword evidence="3" id="KW-0687">Ribonucleoprotein</keyword>
<reference evidence="4 5" key="1">
    <citation type="submission" date="2017-09" db="EMBL/GenBank/DDBJ databases">
        <title>Depth-based differentiation of microbial function through sediment-hosted aquifers and enrichment of novel symbionts in the deep terrestrial subsurface.</title>
        <authorList>
            <person name="Probst A.J."/>
            <person name="Ladd B."/>
            <person name="Jarett J.K."/>
            <person name="Geller-Mcgrath D.E."/>
            <person name="Sieber C.M."/>
            <person name="Emerson J.B."/>
            <person name="Anantharaman K."/>
            <person name="Thomas B.C."/>
            <person name="Malmstrom R."/>
            <person name="Stieglmeier M."/>
            <person name="Klingl A."/>
            <person name="Woyke T."/>
            <person name="Ryan C.M."/>
            <person name="Banfield J.F."/>
        </authorList>
    </citation>
    <scope>NUCLEOTIDE SEQUENCE [LARGE SCALE GENOMIC DNA]</scope>
    <source>
        <strain evidence="4">CG22_combo_CG10-13_8_21_14_all_32_8</strain>
    </source>
</reference>
<dbReference type="InterPro" id="IPR035980">
    <property type="entry name" value="Ribosomal_bS6_sf"/>
</dbReference>
<keyword evidence="3" id="KW-0699">rRNA-binding</keyword>
<dbReference type="InterPro" id="IPR000529">
    <property type="entry name" value="Ribosomal_bS6"/>
</dbReference>
<dbReference type="EMBL" id="PCTI01000038">
    <property type="protein sequence ID" value="PIP68898.1"/>
    <property type="molecule type" value="Genomic_DNA"/>
</dbReference>
<organism evidence="4 5">
    <name type="scientific">Candidatus Nomurabacteria bacterium CG22_combo_CG10-13_8_21_14_all_32_8</name>
    <dbReference type="NCBI Taxonomy" id="1974732"/>
    <lineage>
        <taxon>Bacteria</taxon>
        <taxon>Candidatus Nomuraibacteriota</taxon>
    </lineage>
</organism>
<name>A0A2H0CHP8_9BACT</name>
<dbReference type="Pfam" id="PF01250">
    <property type="entry name" value="Ribosomal_S6"/>
    <property type="match status" value="1"/>
</dbReference>
<keyword evidence="3" id="KW-0689">Ribosomal protein</keyword>
<comment type="function">
    <text evidence="3">Binds together with bS18 to 16S ribosomal RNA.</text>
</comment>
<dbReference type="GO" id="GO:1990904">
    <property type="term" value="C:ribonucleoprotein complex"/>
    <property type="evidence" value="ECO:0007669"/>
    <property type="project" value="UniProtKB-KW"/>
</dbReference>